<comment type="function">
    <text evidence="10">Radial spoke stalk protein that binds heme under oxidizing conditions. Required for the coordinated beating of multiple cilia maybe by functioning in a redox signaling pathway.</text>
</comment>
<dbReference type="GO" id="GO:0003341">
    <property type="term" value="P:cilium movement"/>
    <property type="evidence" value="ECO:0007669"/>
    <property type="project" value="TreeGrafter"/>
</dbReference>
<dbReference type="Proteomes" id="UP000261520">
    <property type="component" value="Unplaced"/>
</dbReference>
<evidence type="ECO:0000256" key="4">
    <source>
        <dbReference type="ARBA" id="ARBA00022723"/>
    </source>
</evidence>
<dbReference type="PANTHER" id="PTHR21281">
    <property type="entry name" value="CYTOCHROME B5 DOMAIN-CONTAINING PROTEIN 1"/>
    <property type="match status" value="1"/>
</dbReference>
<protein>
    <recommendedName>
        <fullName evidence="9">Cytochrome b5 domain-containing protein 1</fullName>
    </recommendedName>
</protein>
<dbReference type="SMART" id="SM01117">
    <property type="entry name" value="Cyt-b5"/>
    <property type="match status" value="1"/>
</dbReference>
<evidence type="ECO:0000256" key="6">
    <source>
        <dbReference type="ARBA" id="ARBA00023212"/>
    </source>
</evidence>
<proteinExistence type="inferred from homology"/>
<evidence type="ECO:0000256" key="5">
    <source>
        <dbReference type="ARBA" id="ARBA00023004"/>
    </source>
</evidence>
<dbReference type="AlphaFoldDB" id="A0A3B4AWC5"/>
<organism evidence="12 13">
    <name type="scientific">Periophthalmus magnuspinnatus</name>
    <dbReference type="NCBI Taxonomy" id="409849"/>
    <lineage>
        <taxon>Eukaryota</taxon>
        <taxon>Metazoa</taxon>
        <taxon>Chordata</taxon>
        <taxon>Craniata</taxon>
        <taxon>Vertebrata</taxon>
        <taxon>Euteleostomi</taxon>
        <taxon>Actinopterygii</taxon>
        <taxon>Neopterygii</taxon>
        <taxon>Teleostei</taxon>
        <taxon>Neoteleostei</taxon>
        <taxon>Acanthomorphata</taxon>
        <taxon>Gobiaria</taxon>
        <taxon>Gobiiformes</taxon>
        <taxon>Gobioidei</taxon>
        <taxon>Gobiidae</taxon>
        <taxon>Oxudercinae</taxon>
        <taxon>Periophthalmus</taxon>
    </lineage>
</organism>
<keyword evidence="5" id="KW-0408">Iron</keyword>
<evidence type="ECO:0000256" key="2">
    <source>
        <dbReference type="ARBA" id="ARBA00022490"/>
    </source>
</evidence>
<dbReference type="InterPro" id="IPR036400">
    <property type="entry name" value="Cyt_B5-like_heme/steroid_sf"/>
</dbReference>
<reference evidence="12" key="1">
    <citation type="submission" date="2025-08" db="UniProtKB">
        <authorList>
            <consortium name="Ensembl"/>
        </authorList>
    </citation>
    <scope>IDENTIFICATION</scope>
</reference>
<dbReference type="Gene3D" id="3.10.120.10">
    <property type="entry name" value="Cytochrome b5-like heme/steroid binding domain"/>
    <property type="match status" value="1"/>
</dbReference>
<keyword evidence="6" id="KW-0206">Cytoskeleton</keyword>
<dbReference type="InterPro" id="IPR052320">
    <property type="entry name" value="Cytochrome_b5_domain"/>
</dbReference>
<evidence type="ECO:0000313" key="12">
    <source>
        <dbReference type="Ensembl" id="ENSPMGP00000021020.1"/>
    </source>
</evidence>
<keyword evidence="4" id="KW-0479">Metal-binding</keyword>
<evidence type="ECO:0000259" key="11">
    <source>
        <dbReference type="PROSITE" id="PS50255"/>
    </source>
</evidence>
<evidence type="ECO:0000256" key="7">
    <source>
        <dbReference type="ARBA" id="ARBA00023273"/>
    </source>
</evidence>
<comment type="similarity">
    <text evidence="8">Belongs to the cytochrome b5 family.</text>
</comment>
<comment type="subcellular location">
    <subcellularLocation>
        <location evidence="1">Cytoplasm</location>
        <location evidence="1">Cytoskeleton</location>
        <location evidence="1">Cilium axoneme</location>
    </subcellularLocation>
</comment>
<dbReference type="InterPro" id="IPR001199">
    <property type="entry name" value="Cyt_B5-like_heme/steroid-bd"/>
</dbReference>
<dbReference type="Ensembl" id="ENSPMGT00000022407.1">
    <property type="protein sequence ID" value="ENSPMGP00000021020.1"/>
    <property type="gene ID" value="ENSPMGG00000017039.1"/>
</dbReference>
<dbReference type="PANTHER" id="PTHR21281:SF0">
    <property type="entry name" value="CYTOCHROME B5 DOMAIN-CONTAINING PROTEIN 1"/>
    <property type="match status" value="1"/>
</dbReference>
<evidence type="ECO:0000313" key="13">
    <source>
        <dbReference type="Proteomes" id="UP000261520"/>
    </source>
</evidence>
<keyword evidence="7" id="KW-0966">Cell projection</keyword>
<dbReference type="PROSITE" id="PS50255">
    <property type="entry name" value="CYTOCHROME_B5_2"/>
    <property type="match status" value="1"/>
</dbReference>
<evidence type="ECO:0000256" key="1">
    <source>
        <dbReference type="ARBA" id="ARBA00004430"/>
    </source>
</evidence>
<evidence type="ECO:0000256" key="3">
    <source>
        <dbReference type="ARBA" id="ARBA00022617"/>
    </source>
</evidence>
<feature type="domain" description="Cytochrome b5 heme-binding" evidence="11">
    <location>
        <begin position="4"/>
        <end position="60"/>
    </location>
</feature>
<reference evidence="12" key="2">
    <citation type="submission" date="2025-09" db="UniProtKB">
        <authorList>
            <consortium name="Ensembl"/>
        </authorList>
    </citation>
    <scope>IDENTIFICATION</scope>
</reference>
<evidence type="ECO:0000256" key="8">
    <source>
        <dbReference type="ARBA" id="ARBA00038168"/>
    </source>
</evidence>
<evidence type="ECO:0000256" key="9">
    <source>
        <dbReference type="ARBA" id="ARBA00040649"/>
    </source>
</evidence>
<dbReference type="Pfam" id="PF00173">
    <property type="entry name" value="Cyt-b5"/>
    <property type="match status" value="1"/>
</dbReference>
<sequence>MSRSRFFTPSEVSSHNTADDLWVSLLGRVLDLSPLAQRHKGDALLLPLLESAGKDISSWFDPDTKDVRSQKN</sequence>
<dbReference type="STRING" id="409849.ENSPMGP00000021020"/>
<dbReference type="GO" id="GO:0046872">
    <property type="term" value="F:metal ion binding"/>
    <property type="evidence" value="ECO:0007669"/>
    <property type="project" value="UniProtKB-KW"/>
</dbReference>
<accession>A0A3B4AWC5</accession>
<name>A0A3B4AWC5_9GOBI</name>
<evidence type="ECO:0000256" key="10">
    <source>
        <dbReference type="ARBA" id="ARBA00046139"/>
    </source>
</evidence>
<keyword evidence="2" id="KW-0963">Cytoplasm</keyword>
<keyword evidence="13" id="KW-1185">Reference proteome</keyword>
<dbReference type="SUPFAM" id="SSF55856">
    <property type="entry name" value="Cytochrome b5-like heme/steroid binding domain"/>
    <property type="match status" value="1"/>
</dbReference>
<keyword evidence="3" id="KW-0349">Heme</keyword>
<dbReference type="GO" id="GO:0005930">
    <property type="term" value="C:axoneme"/>
    <property type="evidence" value="ECO:0007669"/>
    <property type="project" value="UniProtKB-SubCell"/>
</dbReference>